<keyword evidence="2" id="KW-1133">Transmembrane helix</keyword>
<feature type="transmembrane region" description="Helical" evidence="2">
    <location>
        <begin position="94"/>
        <end position="113"/>
    </location>
</feature>
<keyword evidence="4" id="KW-1185">Reference proteome</keyword>
<evidence type="ECO:0000313" key="4">
    <source>
        <dbReference type="Proteomes" id="UP000751190"/>
    </source>
</evidence>
<feature type="region of interest" description="Disordered" evidence="1">
    <location>
        <begin position="238"/>
        <end position="270"/>
    </location>
</feature>
<feature type="compositionally biased region" description="Basic and acidic residues" evidence="1">
    <location>
        <begin position="241"/>
        <end position="257"/>
    </location>
</feature>
<feature type="transmembrane region" description="Helical" evidence="2">
    <location>
        <begin position="7"/>
        <end position="33"/>
    </location>
</feature>
<feature type="transmembrane region" description="Helical" evidence="2">
    <location>
        <begin position="200"/>
        <end position="218"/>
    </location>
</feature>
<accession>A0A8J6CFP9</accession>
<protein>
    <recommendedName>
        <fullName evidence="5">DUF2306 domain-containing protein</fullName>
    </recommendedName>
</protein>
<reference evidence="3" key="1">
    <citation type="submission" date="2021-05" db="EMBL/GenBank/DDBJ databases">
        <title>The genome of the haptophyte Pavlova lutheri (Diacronema luteri, Pavlovales) - a model for lipid biosynthesis in eukaryotic algae.</title>
        <authorList>
            <person name="Hulatt C.J."/>
            <person name="Posewitz M.C."/>
        </authorList>
    </citation>
    <scope>NUCLEOTIDE SEQUENCE</scope>
    <source>
        <strain evidence="3">NIVA-4/92</strain>
    </source>
</reference>
<comment type="caution">
    <text evidence="3">The sequence shown here is derived from an EMBL/GenBank/DDBJ whole genome shotgun (WGS) entry which is preliminary data.</text>
</comment>
<dbReference type="Proteomes" id="UP000751190">
    <property type="component" value="Unassembled WGS sequence"/>
</dbReference>
<dbReference type="Pfam" id="PF10067">
    <property type="entry name" value="DUF2306"/>
    <property type="match status" value="1"/>
</dbReference>
<feature type="transmembrane region" description="Helical" evidence="2">
    <location>
        <begin position="125"/>
        <end position="147"/>
    </location>
</feature>
<gene>
    <name evidence="3" type="ORF">KFE25_013328</name>
</gene>
<feature type="compositionally biased region" description="Acidic residues" evidence="1">
    <location>
        <begin position="258"/>
        <end position="269"/>
    </location>
</feature>
<dbReference type="InterPro" id="IPR018750">
    <property type="entry name" value="DUF2306_membrane"/>
</dbReference>
<evidence type="ECO:0008006" key="5">
    <source>
        <dbReference type="Google" id="ProtNLM"/>
    </source>
</evidence>
<dbReference type="EMBL" id="JAGTXO010000004">
    <property type="protein sequence ID" value="KAG8468245.1"/>
    <property type="molecule type" value="Genomic_DNA"/>
</dbReference>
<evidence type="ECO:0000256" key="1">
    <source>
        <dbReference type="SAM" id="MobiDB-lite"/>
    </source>
</evidence>
<keyword evidence="2" id="KW-0472">Membrane</keyword>
<feature type="transmembrane region" description="Helical" evidence="2">
    <location>
        <begin position="168"/>
        <end position="185"/>
    </location>
</feature>
<evidence type="ECO:0000256" key="2">
    <source>
        <dbReference type="SAM" id="Phobius"/>
    </source>
</evidence>
<keyword evidence="2" id="KW-0812">Transmembrane</keyword>
<dbReference type="OrthoDB" id="193478at2759"/>
<evidence type="ECO:0000313" key="3">
    <source>
        <dbReference type="EMBL" id="KAG8468245.1"/>
    </source>
</evidence>
<sequence length="291" mass="31695">MGALTRAGFAVAYVACLVIASPFLWRMLTAYIFSPWRSDAWVELLPRLNAPGLPSAGMYVHWCAGFAVMVLGFIQPLTPVRKRWPAVHRASGHAYCLAALLTSCGGLVFIWTSPKLCVGGWNMNVAFSAYGLLLAMLAVGTWVHGRARRFERHRNWAIRLWGQGMASLLYRLYYIGLAAGGYALSSEKDFHRPLDSALDWWFFLPNLLVAEGVIVLLGPHRPALAAKDGALALLDDSAAESDGRDQRQPEASARVDADVEGDAEREEVEGSARTLGAGRVALTATHTLTAV</sequence>
<proteinExistence type="predicted"/>
<organism evidence="3 4">
    <name type="scientific">Diacronema lutheri</name>
    <name type="common">Unicellular marine alga</name>
    <name type="synonym">Monochrysis lutheri</name>
    <dbReference type="NCBI Taxonomy" id="2081491"/>
    <lineage>
        <taxon>Eukaryota</taxon>
        <taxon>Haptista</taxon>
        <taxon>Haptophyta</taxon>
        <taxon>Pavlovophyceae</taxon>
        <taxon>Pavlovales</taxon>
        <taxon>Pavlovaceae</taxon>
        <taxon>Diacronema</taxon>
    </lineage>
</organism>
<dbReference type="AlphaFoldDB" id="A0A8J6CFP9"/>
<feature type="transmembrane region" description="Helical" evidence="2">
    <location>
        <begin position="53"/>
        <end position="74"/>
    </location>
</feature>
<name>A0A8J6CFP9_DIALT</name>